<reference evidence="3" key="1">
    <citation type="submission" date="2020-05" db="EMBL/GenBank/DDBJ databases">
        <title>Mycena genomes resolve the evolution of fungal bioluminescence.</title>
        <authorList>
            <person name="Tsai I.J."/>
        </authorList>
    </citation>
    <scope>NUCLEOTIDE SEQUENCE</scope>
    <source>
        <strain evidence="3">CCC161011</strain>
    </source>
</reference>
<dbReference type="InterPro" id="IPR000772">
    <property type="entry name" value="Ricin_B_lectin"/>
</dbReference>
<evidence type="ECO:0000313" key="4">
    <source>
        <dbReference type="Proteomes" id="UP000620124"/>
    </source>
</evidence>
<organism evidence="3 4">
    <name type="scientific">Mycena venus</name>
    <dbReference type="NCBI Taxonomy" id="2733690"/>
    <lineage>
        <taxon>Eukaryota</taxon>
        <taxon>Fungi</taxon>
        <taxon>Dikarya</taxon>
        <taxon>Basidiomycota</taxon>
        <taxon>Agaricomycotina</taxon>
        <taxon>Agaricomycetes</taxon>
        <taxon>Agaricomycetidae</taxon>
        <taxon>Agaricales</taxon>
        <taxon>Marasmiineae</taxon>
        <taxon>Mycenaceae</taxon>
        <taxon>Mycena</taxon>
    </lineage>
</organism>
<sequence>MAKLLAFALIAVSATNVAFASTLRACLDPLPIQGTNFPLTHGIRNGPYVECEYNHAFASPQFCFYNATSLALTHAPNVPPVNDTTIPVDSNAACPTTLPLAGSYRINFPDTSGEFKCVTMSDGSDGAPVTIQDCDFTGPSNQVWSFVGSTIRQGDKCIDVTDGRNIDGVKLQVWTCADGNTNQQFQHSGGAILNQPNDIIHWLAHPDKCMDLTNGDETNGNQIQMWTCFSGNTNQMWVINQP</sequence>
<dbReference type="PROSITE" id="PS50231">
    <property type="entry name" value="RICIN_B_LECTIN"/>
    <property type="match status" value="1"/>
</dbReference>
<dbReference type="Gene3D" id="2.80.10.50">
    <property type="match status" value="2"/>
</dbReference>
<protein>
    <submittedName>
        <fullName evidence="3">Carbohydrate-binding module family 13 protein</fullName>
    </submittedName>
</protein>
<dbReference type="SMART" id="SM00458">
    <property type="entry name" value="RICIN"/>
    <property type="match status" value="1"/>
</dbReference>
<dbReference type="Pfam" id="PF00652">
    <property type="entry name" value="Ricin_B_lectin"/>
    <property type="match status" value="1"/>
</dbReference>
<name>A0A8H6YJY8_9AGAR</name>
<dbReference type="InterPro" id="IPR035992">
    <property type="entry name" value="Ricin_B-like_lectins"/>
</dbReference>
<dbReference type="SUPFAM" id="SSF50370">
    <property type="entry name" value="Ricin B-like lectins"/>
    <property type="match status" value="1"/>
</dbReference>
<comment type="caution">
    <text evidence="3">The sequence shown here is derived from an EMBL/GenBank/DDBJ whole genome shotgun (WGS) entry which is preliminary data.</text>
</comment>
<dbReference type="OrthoDB" id="6770063at2759"/>
<accession>A0A8H6YJY8</accession>
<feature type="domain" description="Ricin B lectin" evidence="2">
    <location>
        <begin position="102"/>
        <end position="240"/>
    </location>
</feature>
<dbReference type="AlphaFoldDB" id="A0A8H6YJY8"/>
<proteinExistence type="predicted"/>
<dbReference type="Proteomes" id="UP000620124">
    <property type="component" value="Unassembled WGS sequence"/>
</dbReference>
<feature type="signal peptide" evidence="1">
    <location>
        <begin position="1"/>
        <end position="20"/>
    </location>
</feature>
<evidence type="ECO:0000313" key="3">
    <source>
        <dbReference type="EMBL" id="KAF7359659.1"/>
    </source>
</evidence>
<evidence type="ECO:0000256" key="1">
    <source>
        <dbReference type="SAM" id="SignalP"/>
    </source>
</evidence>
<keyword evidence="4" id="KW-1185">Reference proteome</keyword>
<evidence type="ECO:0000259" key="2">
    <source>
        <dbReference type="SMART" id="SM00458"/>
    </source>
</evidence>
<feature type="chain" id="PRO_5034157316" evidence="1">
    <location>
        <begin position="21"/>
        <end position="242"/>
    </location>
</feature>
<gene>
    <name evidence="3" type="ORF">MVEN_00690000</name>
</gene>
<keyword evidence="1" id="KW-0732">Signal</keyword>
<dbReference type="EMBL" id="JACAZI010000005">
    <property type="protein sequence ID" value="KAF7359659.1"/>
    <property type="molecule type" value="Genomic_DNA"/>
</dbReference>
<dbReference type="CDD" id="cd00161">
    <property type="entry name" value="beta-trefoil_Ricin-like"/>
    <property type="match status" value="1"/>
</dbReference>